<dbReference type="InterPro" id="IPR000182">
    <property type="entry name" value="GNAT_dom"/>
</dbReference>
<organism evidence="2 3">
    <name type="scientific">Haloterrigena turkmenica (strain ATCC 51198 / DSM 5511 / JCM 9101 / NCIMB 13204 / VKM B-1734 / 4k)</name>
    <name type="common">Halococcus turkmenicus</name>
    <dbReference type="NCBI Taxonomy" id="543526"/>
    <lineage>
        <taxon>Archaea</taxon>
        <taxon>Methanobacteriati</taxon>
        <taxon>Methanobacteriota</taxon>
        <taxon>Stenosarchaea group</taxon>
        <taxon>Halobacteria</taxon>
        <taxon>Halobacteriales</taxon>
        <taxon>Natrialbaceae</taxon>
        <taxon>Haloterrigena</taxon>
    </lineage>
</organism>
<dbReference type="EMBL" id="CP001860">
    <property type="protein sequence ID" value="ADB59727.1"/>
    <property type="molecule type" value="Genomic_DNA"/>
</dbReference>
<feature type="domain" description="N-acetyltransferase" evidence="1">
    <location>
        <begin position="39"/>
        <end position="184"/>
    </location>
</feature>
<dbReference type="Pfam" id="PF00583">
    <property type="entry name" value="Acetyltransf_1"/>
    <property type="match status" value="1"/>
</dbReference>
<dbReference type="KEGG" id="htu:Htur_0831"/>
<evidence type="ECO:0000313" key="2">
    <source>
        <dbReference type="EMBL" id="ADB59727.1"/>
    </source>
</evidence>
<dbReference type="PANTHER" id="PTHR43617:SF22">
    <property type="entry name" value="L-AMINO ACID N-ACETYLTRANSFERASE AAAT"/>
    <property type="match status" value="1"/>
</dbReference>
<evidence type="ECO:0000259" key="1">
    <source>
        <dbReference type="PROSITE" id="PS51186"/>
    </source>
</evidence>
<dbReference type="SUPFAM" id="SSF55729">
    <property type="entry name" value="Acyl-CoA N-acyltransferases (Nat)"/>
    <property type="match status" value="1"/>
</dbReference>
<dbReference type="AlphaFoldDB" id="D2RXP3"/>
<dbReference type="PROSITE" id="PS51186">
    <property type="entry name" value="GNAT"/>
    <property type="match status" value="1"/>
</dbReference>
<dbReference type="Gene3D" id="3.40.630.30">
    <property type="match status" value="1"/>
</dbReference>
<dbReference type="OrthoDB" id="339006at2157"/>
<proteinExistence type="predicted"/>
<keyword evidence="3" id="KW-1185">Reference proteome</keyword>
<dbReference type="Proteomes" id="UP000001903">
    <property type="component" value="Chromosome"/>
</dbReference>
<dbReference type="RefSeq" id="WP_012942043.1">
    <property type="nucleotide sequence ID" value="NC_013743.1"/>
</dbReference>
<dbReference type="CDD" id="cd04301">
    <property type="entry name" value="NAT_SF"/>
    <property type="match status" value="1"/>
</dbReference>
<protein>
    <submittedName>
        <fullName evidence="2">GCN5-related N-acetyltransferase</fullName>
    </submittedName>
</protein>
<name>D2RXP3_HALTV</name>
<reference evidence="2 3" key="1">
    <citation type="journal article" date="2010" name="Stand. Genomic Sci.">
        <title>Complete genome sequence of Haloterrigena turkmenica type strain (4k).</title>
        <authorList>
            <person name="Saunders E."/>
            <person name="Tindall B.J."/>
            <person name="Fahnrich R."/>
            <person name="Lapidus A."/>
            <person name="Copeland A."/>
            <person name="Del Rio T.G."/>
            <person name="Lucas S."/>
            <person name="Chen F."/>
            <person name="Tice H."/>
            <person name="Cheng J.F."/>
            <person name="Han C."/>
            <person name="Detter J.C."/>
            <person name="Bruce D."/>
            <person name="Goodwin L."/>
            <person name="Chain P."/>
            <person name="Pitluck S."/>
            <person name="Pati A."/>
            <person name="Ivanova N."/>
            <person name="Mavromatis K."/>
            <person name="Chen A."/>
            <person name="Palaniappan K."/>
            <person name="Land M."/>
            <person name="Hauser L."/>
            <person name="Chang Y.J."/>
            <person name="Jeffries C.D."/>
            <person name="Brettin T."/>
            <person name="Rohde M."/>
            <person name="Goker M."/>
            <person name="Bristow J."/>
            <person name="Eisen J.A."/>
            <person name="Markowitz V."/>
            <person name="Hugenholtz P."/>
            <person name="Klenk H.P."/>
            <person name="Kyrpides N.C."/>
        </authorList>
    </citation>
    <scope>NUCLEOTIDE SEQUENCE [LARGE SCALE GENOMIC DNA]</scope>
    <source>
        <strain evidence="3">ATCC 51198 / DSM 5511 / JCM 9101 / NCIMB 13204 / VKM B-1734 / 4k</strain>
    </source>
</reference>
<evidence type="ECO:0000313" key="3">
    <source>
        <dbReference type="Proteomes" id="UP000001903"/>
    </source>
</evidence>
<accession>D2RXP3</accession>
<dbReference type="HOGENOM" id="CLU_102818_0_0_2"/>
<dbReference type="PANTHER" id="PTHR43617">
    <property type="entry name" value="L-AMINO ACID N-ACETYLTRANSFERASE"/>
    <property type="match status" value="1"/>
</dbReference>
<dbReference type="InterPro" id="IPR050276">
    <property type="entry name" value="MshD_Acetyltransferase"/>
</dbReference>
<dbReference type="GeneID" id="8741414"/>
<gene>
    <name evidence="2" type="ordered locus">Htur_0831</name>
</gene>
<dbReference type="InterPro" id="IPR016181">
    <property type="entry name" value="Acyl_CoA_acyltransferase"/>
</dbReference>
<sequence>MSTREVSAVCTYWDPSGCEGTVGCPPRCPRAIDDRGVPFLVRPYRSTDFEALVELYEGLDESASTMGLPPFTRPRIEAWLDELTSIGWNLIASLDDRIVGHVAVTPADEPDPEFVVFVDTDAQNRGIGSELLRQLIAYADDRDHEALSLDVSTENRHAVTVYENVGFETIERSQLNRTMRLPLDDPIADRVRRPPAERLE</sequence>
<dbReference type="GO" id="GO:0016747">
    <property type="term" value="F:acyltransferase activity, transferring groups other than amino-acyl groups"/>
    <property type="evidence" value="ECO:0007669"/>
    <property type="project" value="InterPro"/>
</dbReference>
<dbReference type="eggNOG" id="arCOG00834">
    <property type="taxonomic scope" value="Archaea"/>
</dbReference>